<evidence type="ECO:0000259" key="3">
    <source>
        <dbReference type="PROSITE" id="PS50157"/>
    </source>
</evidence>
<dbReference type="GO" id="GO:0008270">
    <property type="term" value="F:zinc ion binding"/>
    <property type="evidence" value="ECO:0007669"/>
    <property type="project" value="UniProtKB-KW"/>
</dbReference>
<dbReference type="InterPro" id="IPR013087">
    <property type="entry name" value="Znf_C2H2_type"/>
</dbReference>
<protein>
    <recommendedName>
        <fullName evidence="3">C2H2-type domain-containing protein</fullName>
    </recommendedName>
</protein>
<feature type="domain" description="C2H2-type" evidence="3">
    <location>
        <begin position="441"/>
        <end position="463"/>
    </location>
</feature>
<evidence type="ECO:0000256" key="1">
    <source>
        <dbReference type="PROSITE-ProRule" id="PRU00042"/>
    </source>
</evidence>
<feature type="domain" description="C2H2-type" evidence="3">
    <location>
        <begin position="39"/>
        <end position="66"/>
    </location>
</feature>
<evidence type="ECO:0000313" key="4">
    <source>
        <dbReference type="EMBL" id="CAL5069276.1"/>
    </source>
</evidence>
<dbReference type="EMBL" id="OZ075115">
    <property type="protein sequence ID" value="CAL5069276.1"/>
    <property type="molecule type" value="Genomic_DNA"/>
</dbReference>
<feature type="compositionally biased region" description="Acidic residues" evidence="2">
    <location>
        <begin position="146"/>
        <end position="156"/>
    </location>
</feature>
<organism evidence="4 5">
    <name type="scientific">Urochloa decumbens</name>
    <dbReference type="NCBI Taxonomy" id="240449"/>
    <lineage>
        <taxon>Eukaryota</taxon>
        <taxon>Viridiplantae</taxon>
        <taxon>Streptophyta</taxon>
        <taxon>Embryophyta</taxon>
        <taxon>Tracheophyta</taxon>
        <taxon>Spermatophyta</taxon>
        <taxon>Magnoliopsida</taxon>
        <taxon>Liliopsida</taxon>
        <taxon>Poales</taxon>
        <taxon>Poaceae</taxon>
        <taxon>PACMAD clade</taxon>
        <taxon>Panicoideae</taxon>
        <taxon>Panicodae</taxon>
        <taxon>Paniceae</taxon>
        <taxon>Melinidinae</taxon>
        <taxon>Urochloa</taxon>
    </lineage>
</organism>
<feature type="compositionally biased region" description="Gly residues" evidence="2">
    <location>
        <begin position="69"/>
        <end position="82"/>
    </location>
</feature>
<accession>A0ABC9F6T7</accession>
<feature type="region of interest" description="Disordered" evidence="2">
    <location>
        <begin position="342"/>
        <end position="377"/>
    </location>
</feature>
<feature type="region of interest" description="Disordered" evidence="2">
    <location>
        <begin position="69"/>
        <end position="95"/>
    </location>
</feature>
<dbReference type="PANTHER" id="PTHR47068">
    <property type="entry name" value="OS02G0659100 PROTEIN"/>
    <property type="match status" value="1"/>
</dbReference>
<dbReference type="Pfam" id="PF13912">
    <property type="entry name" value="zf-C2H2_6"/>
    <property type="match status" value="3"/>
</dbReference>
<dbReference type="PANTHER" id="PTHR47068:SF2">
    <property type="entry name" value="OS04G0552400 PROTEIN"/>
    <property type="match status" value="1"/>
</dbReference>
<sequence length="625" mass="64913">MRSSPQRIDYSISFFSLTTELPSPYQMPPSPSPPPEYKHFCRVCNKGFTCGSALGGHMRAHGASDVDGFGGADGDDSPGGVGDEASGGRCRGGGDDRWDAVGTTAHAYALRANPNRLIRSCQVCKNCGKEFTSWELFLEHGKCSSEDEGEEEEAAEDGLGSLLRSPSPPSDDADGEAADDPAVAAAGWSKGKRSRRVKLMVGGGGDHYSPVALASRRDTSGEEEDLANCLVMLSSSSSKQPATVVVENDIPKEPFVSAGREDDRAPPLQLQPISFFVPASSEPVMALPSAVAVTPQYISPTSSRNVFECKACKKVFTSHQALGGHRASHKKVKGCFAAKFESNASEPTRHPTAAGDPSNISGKGGATLDEPNNAGVSTDAKASVYPAATTNADANAGKSEAGMASSSLSMALAPTGHNNPPVTTLAAAAASPYNKKNTKMHECSVCHRLFTSGQALGGHKRCHWLTSSTADPCNPVANMIPPLTEDIVGVVRHQLALRPMADAAAEPVLDLTMAANPAALAAAATRMEGAAGSSFRLDALAPVVHLQPMAVAVPASTASHRKKAAATSSHHGIDTVAEAEDEADSTTAKRAKLSDLKDVVSMDEELTGPWLQVGLGSSSAGGDDN</sequence>
<feature type="domain" description="C2H2-type" evidence="3">
    <location>
        <begin position="307"/>
        <end position="334"/>
    </location>
</feature>
<dbReference type="PROSITE" id="PS50157">
    <property type="entry name" value="ZINC_FINGER_C2H2_2"/>
    <property type="match status" value="3"/>
</dbReference>
<proteinExistence type="predicted"/>
<dbReference type="PROSITE" id="PS00028">
    <property type="entry name" value="ZINC_FINGER_C2H2_1"/>
    <property type="match status" value="3"/>
</dbReference>
<keyword evidence="5" id="KW-1185">Reference proteome</keyword>
<keyword evidence="1" id="KW-0863">Zinc-finger</keyword>
<keyword evidence="1" id="KW-0479">Metal-binding</keyword>
<dbReference type="Gene3D" id="3.30.160.60">
    <property type="entry name" value="Classic Zinc Finger"/>
    <property type="match status" value="1"/>
</dbReference>
<name>A0ABC9F6T7_9POAL</name>
<dbReference type="AlphaFoldDB" id="A0ABC9F6T7"/>
<evidence type="ECO:0000313" key="5">
    <source>
        <dbReference type="Proteomes" id="UP001497457"/>
    </source>
</evidence>
<dbReference type="Proteomes" id="UP001497457">
    <property type="component" value="Chromosome 5rd"/>
</dbReference>
<dbReference type="SUPFAM" id="SSF57667">
    <property type="entry name" value="beta-beta-alpha zinc fingers"/>
    <property type="match status" value="2"/>
</dbReference>
<dbReference type="InterPro" id="IPR036236">
    <property type="entry name" value="Znf_C2H2_sf"/>
</dbReference>
<keyword evidence="1" id="KW-0862">Zinc</keyword>
<dbReference type="SMART" id="SM00355">
    <property type="entry name" value="ZnF_C2H2"/>
    <property type="match status" value="4"/>
</dbReference>
<feature type="region of interest" description="Disordered" evidence="2">
    <location>
        <begin position="561"/>
        <end position="589"/>
    </location>
</feature>
<gene>
    <name evidence="4" type="ORF">URODEC1_LOCUS102103</name>
</gene>
<feature type="region of interest" description="Disordered" evidence="2">
    <location>
        <begin position="145"/>
        <end position="189"/>
    </location>
</feature>
<reference evidence="4" key="1">
    <citation type="submission" date="2024-10" db="EMBL/GenBank/DDBJ databases">
        <authorList>
            <person name="Ryan C."/>
        </authorList>
    </citation>
    <scope>NUCLEOTIDE SEQUENCE [LARGE SCALE GENOMIC DNA]</scope>
</reference>
<evidence type="ECO:0000256" key="2">
    <source>
        <dbReference type="SAM" id="MobiDB-lite"/>
    </source>
</evidence>